<evidence type="ECO:0000313" key="3">
    <source>
        <dbReference type="EMBL" id="GMN48000.1"/>
    </source>
</evidence>
<evidence type="ECO:0000256" key="1">
    <source>
        <dbReference type="SAM" id="MobiDB-lite"/>
    </source>
</evidence>
<dbReference type="AlphaFoldDB" id="A0AA88AA40"/>
<dbReference type="EMBL" id="BTGU01000027">
    <property type="protein sequence ID" value="GMN48000.1"/>
    <property type="molecule type" value="Genomic_DNA"/>
</dbReference>
<organism evidence="3 4">
    <name type="scientific">Ficus carica</name>
    <name type="common">Common fig</name>
    <dbReference type="NCBI Taxonomy" id="3494"/>
    <lineage>
        <taxon>Eukaryota</taxon>
        <taxon>Viridiplantae</taxon>
        <taxon>Streptophyta</taxon>
        <taxon>Embryophyta</taxon>
        <taxon>Tracheophyta</taxon>
        <taxon>Spermatophyta</taxon>
        <taxon>Magnoliopsida</taxon>
        <taxon>eudicotyledons</taxon>
        <taxon>Gunneridae</taxon>
        <taxon>Pentapetalae</taxon>
        <taxon>rosids</taxon>
        <taxon>fabids</taxon>
        <taxon>Rosales</taxon>
        <taxon>Moraceae</taxon>
        <taxon>Ficeae</taxon>
        <taxon>Ficus</taxon>
    </lineage>
</organism>
<dbReference type="PANTHER" id="PTHR48449:SF1">
    <property type="entry name" value="DUF1985 DOMAIN-CONTAINING PROTEIN"/>
    <property type="match status" value="1"/>
</dbReference>
<feature type="transmembrane region" description="Helical" evidence="2">
    <location>
        <begin position="132"/>
        <end position="153"/>
    </location>
</feature>
<reference evidence="3" key="1">
    <citation type="submission" date="2023-07" db="EMBL/GenBank/DDBJ databases">
        <title>draft genome sequence of fig (Ficus carica).</title>
        <authorList>
            <person name="Takahashi T."/>
            <person name="Nishimura K."/>
        </authorList>
    </citation>
    <scope>NUCLEOTIDE SEQUENCE</scope>
</reference>
<keyword evidence="2" id="KW-0472">Membrane</keyword>
<keyword evidence="4" id="KW-1185">Reference proteome</keyword>
<evidence type="ECO:0000313" key="4">
    <source>
        <dbReference type="Proteomes" id="UP001187192"/>
    </source>
</evidence>
<name>A0AA88AA40_FICCA</name>
<keyword evidence="2" id="KW-0812">Transmembrane</keyword>
<accession>A0AA88AA40</accession>
<feature type="region of interest" description="Disordered" evidence="1">
    <location>
        <begin position="301"/>
        <end position="403"/>
    </location>
</feature>
<gene>
    <name evidence="3" type="ORF">TIFTF001_017167</name>
</gene>
<feature type="compositionally biased region" description="Basic and acidic residues" evidence="1">
    <location>
        <begin position="328"/>
        <end position="391"/>
    </location>
</feature>
<protein>
    <submittedName>
        <fullName evidence="3">Uncharacterized protein</fullName>
    </submittedName>
</protein>
<feature type="region of interest" description="Disordered" evidence="1">
    <location>
        <begin position="1"/>
        <end position="55"/>
    </location>
</feature>
<keyword evidence="2" id="KW-1133">Transmembrane helix</keyword>
<feature type="transmembrane region" description="Helical" evidence="2">
    <location>
        <begin position="94"/>
        <end position="112"/>
    </location>
</feature>
<sequence>MASVEKRPPAEIIPKKPTLEKNRRAPDEGLKRKQGEIEVKESKKPKRAIDEKKNSDTEEFEVGEDLGRFFINEFCLITDMKCLSNAKFDNDDDTIKLGLLYMIFCIPLANANSVKIDPKYFALADNLEEFNAFLWVVLSCITGFPHVLLIWAYESIPTKAGKFTIKYVEANPRMLSWTSADNVKFDAVMSALTTVGRKHPKCFVMMPTDEELKEQCVAQLYLKNPTVVPQAPRKTLGNPTTTYHVSYRHKRNVQKDDSDATKIDSDDLRFGPQDDRFVDSDIIVIADKGVKVVMDLLNTDKEEGDDEKEIAEDEDDKGENDEYEEGEEGKAKENDEEKYESGKGNEEEKNPNTAKEKKEEKEDEEAKGKEEERKNEEAVKEQDESINDVKRSRLSRLGQERFGPVVEIDSPAHAPMNVKFYALPRGLSDESPREKLEQFRSG</sequence>
<comment type="caution">
    <text evidence="3">The sequence shown here is derived from an EMBL/GenBank/DDBJ whole genome shotgun (WGS) entry which is preliminary data.</text>
</comment>
<feature type="region of interest" description="Disordered" evidence="1">
    <location>
        <begin position="252"/>
        <end position="272"/>
    </location>
</feature>
<dbReference type="PANTHER" id="PTHR48449">
    <property type="entry name" value="DUF1985 DOMAIN-CONTAINING PROTEIN"/>
    <property type="match status" value="1"/>
</dbReference>
<dbReference type="Proteomes" id="UP001187192">
    <property type="component" value="Unassembled WGS sequence"/>
</dbReference>
<feature type="compositionally biased region" description="Basic and acidic residues" evidence="1">
    <location>
        <begin position="253"/>
        <end position="272"/>
    </location>
</feature>
<evidence type="ECO:0000256" key="2">
    <source>
        <dbReference type="SAM" id="Phobius"/>
    </source>
</evidence>
<feature type="compositionally biased region" description="Acidic residues" evidence="1">
    <location>
        <begin position="302"/>
        <end position="327"/>
    </location>
</feature>
<proteinExistence type="predicted"/>